<evidence type="ECO:0000256" key="1">
    <source>
        <dbReference type="SAM" id="MobiDB-lite"/>
    </source>
</evidence>
<organism evidence="2 3">
    <name type="scientific">Stylosanthes scabra</name>
    <dbReference type="NCBI Taxonomy" id="79078"/>
    <lineage>
        <taxon>Eukaryota</taxon>
        <taxon>Viridiplantae</taxon>
        <taxon>Streptophyta</taxon>
        <taxon>Embryophyta</taxon>
        <taxon>Tracheophyta</taxon>
        <taxon>Spermatophyta</taxon>
        <taxon>Magnoliopsida</taxon>
        <taxon>eudicotyledons</taxon>
        <taxon>Gunneridae</taxon>
        <taxon>Pentapetalae</taxon>
        <taxon>rosids</taxon>
        <taxon>fabids</taxon>
        <taxon>Fabales</taxon>
        <taxon>Fabaceae</taxon>
        <taxon>Papilionoideae</taxon>
        <taxon>50 kb inversion clade</taxon>
        <taxon>dalbergioids sensu lato</taxon>
        <taxon>Dalbergieae</taxon>
        <taxon>Pterocarpus clade</taxon>
        <taxon>Stylosanthes</taxon>
    </lineage>
</organism>
<accession>A0ABU6ZZC4</accession>
<comment type="caution">
    <text evidence="2">The sequence shown here is derived from an EMBL/GenBank/DDBJ whole genome shotgun (WGS) entry which is preliminary data.</text>
</comment>
<gene>
    <name evidence="2" type="ORF">PIB30_112290</name>
</gene>
<feature type="region of interest" description="Disordered" evidence="1">
    <location>
        <begin position="56"/>
        <end position="80"/>
    </location>
</feature>
<feature type="region of interest" description="Disordered" evidence="1">
    <location>
        <begin position="1"/>
        <end position="22"/>
    </location>
</feature>
<dbReference type="Proteomes" id="UP001341840">
    <property type="component" value="Unassembled WGS sequence"/>
</dbReference>
<reference evidence="2 3" key="1">
    <citation type="journal article" date="2023" name="Plants (Basel)">
        <title>Bridging the Gap: Combining Genomics and Transcriptomics Approaches to Understand Stylosanthes scabra, an Orphan Legume from the Brazilian Caatinga.</title>
        <authorList>
            <person name="Ferreira-Neto J.R.C."/>
            <person name="da Silva M.D."/>
            <person name="Binneck E."/>
            <person name="de Melo N.F."/>
            <person name="da Silva R.H."/>
            <person name="de Melo A.L.T.M."/>
            <person name="Pandolfi V."/>
            <person name="Bustamante F.O."/>
            <person name="Brasileiro-Vidal A.C."/>
            <person name="Benko-Iseppon A.M."/>
        </authorList>
    </citation>
    <scope>NUCLEOTIDE SEQUENCE [LARGE SCALE GENOMIC DNA]</scope>
    <source>
        <tissue evidence="2">Leaves</tissue>
    </source>
</reference>
<evidence type="ECO:0000313" key="2">
    <source>
        <dbReference type="EMBL" id="MED6227304.1"/>
    </source>
</evidence>
<feature type="non-terminal residue" evidence="2">
    <location>
        <position position="1"/>
    </location>
</feature>
<keyword evidence="3" id="KW-1185">Reference proteome</keyword>
<name>A0ABU6ZZC4_9FABA</name>
<dbReference type="EMBL" id="JASCZI010279749">
    <property type="protein sequence ID" value="MED6227304.1"/>
    <property type="molecule type" value="Genomic_DNA"/>
</dbReference>
<protein>
    <submittedName>
        <fullName evidence="2">Uncharacterized protein</fullName>
    </submittedName>
</protein>
<sequence>PIYPTQEVIDISSSSDDEPEPTPIQVLIPKVEVDLVSSPSAKSITDVLLSMSQEHPTHSELNDAPSFDLGIDYGTRPHQT</sequence>
<evidence type="ECO:0000313" key="3">
    <source>
        <dbReference type="Proteomes" id="UP001341840"/>
    </source>
</evidence>
<proteinExistence type="predicted"/>